<sequence>MIDYKSADCQLKKSNRVINEHSANMSSRFSKTDAFNCDELLHLCQLMMNSTNSENVVELINIIRKSYAKFQDENLLNIFDELNIFRFIITNAYLEDALVSSSSILFIVSFTATNENLAQLFIENGLFYLISEILQEKHVHSNILVKDAISIIVNLSCFCDTYIKRAWRVFTPNLFFEQISSKNFEIIKICAKFAANSLQLCTIESIIEVSLNGLYKILELNNPEISIIALHGLSKYLDSPCFNKLLFTKINLQKSIEIIFPLISNNQSLSTENLNDNLHNELNNKFNCDLNNRLNKLNGYDNLFIQACLVIGKMNQKKCITEFSTEQLFPLLDCNRPKLQEIAFWCLKCALVQNSIIDFPKLIDFLLGICKDKLHQATFNVLVYEADALLSILPKVEYKIFKQFVENGIIELFVKFLLIENFQIQKDTLRVMSNFCSIAAAHNESENIKKLFIQAEGVETLRELIDRNCDSQIDKAIFKFIEMIDIKL</sequence>
<organism evidence="1 2">
    <name type="scientific">Tritrichomonas foetus</name>
    <dbReference type="NCBI Taxonomy" id="1144522"/>
    <lineage>
        <taxon>Eukaryota</taxon>
        <taxon>Metamonada</taxon>
        <taxon>Parabasalia</taxon>
        <taxon>Tritrichomonadida</taxon>
        <taxon>Tritrichomonadidae</taxon>
        <taxon>Tritrichomonas</taxon>
    </lineage>
</organism>
<comment type="caution">
    <text evidence="1">The sequence shown here is derived from an EMBL/GenBank/DDBJ whole genome shotgun (WGS) entry which is preliminary data.</text>
</comment>
<name>A0A1J4K6S3_9EUKA</name>
<evidence type="ECO:0000313" key="1">
    <source>
        <dbReference type="EMBL" id="OHT05414.1"/>
    </source>
</evidence>
<reference evidence="1" key="1">
    <citation type="submission" date="2016-10" db="EMBL/GenBank/DDBJ databases">
        <authorList>
            <person name="Benchimol M."/>
            <person name="Almeida L.G."/>
            <person name="Vasconcelos A.T."/>
            <person name="Perreira-Neves A."/>
            <person name="Rosa I.A."/>
            <person name="Tasca T."/>
            <person name="Bogo M.R."/>
            <person name="de Souza W."/>
        </authorList>
    </citation>
    <scope>NUCLEOTIDE SEQUENCE [LARGE SCALE GENOMIC DNA]</scope>
    <source>
        <strain evidence="1">K</strain>
    </source>
</reference>
<keyword evidence="2" id="KW-1185">Reference proteome</keyword>
<accession>A0A1J4K6S3</accession>
<dbReference type="EMBL" id="MLAK01000759">
    <property type="protein sequence ID" value="OHT05414.1"/>
    <property type="molecule type" value="Genomic_DNA"/>
</dbReference>
<proteinExistence type="predicted"/>
<dbReference type="VEuPathDB" id="TrichDB:TRFO_26901"/>
<dbReference type="InterPro" id="IPR016024">
    <property type="entry name" value="ARM-type_fold"/>
</dbReference>
<dbReference type="AlphaFoldDB" id="A0A1J4K6S3"/>
<dbReference type="SUPFAM" id="SSF48371">
    <property type="entry name" value="ARM repeat"/>
    <property type="match status" value="1"/>
</dbReference>
<dbReference type="GeneID" id="94839934"/>
<dbReference type="RefSeq" id="XP_068358550.1">
    <property type="nucleotide sequence ID" value="XM_068505230.1"/>
</dbReference>
<dbReference type="Proteomes" id="UP000179807">
    <property type="component" value="Unassembled WGS sequence"/>
</dbReference>
<protein>
    <submittedName>
        <fullName evidence="1">Uncharacterized protein</fullName>
    </submittedName>
</protein>
<evidence type="ECO:0000313" key="2">
    <source>
        <dbReference type="Proteomes" id="UP000179807"/>
    </source>
</evidence>
<dbReference type="Gene3D" id="1.25.10.10">
    <property type="entry name" value="Leucine-rich Repeat Variant"/>
    <property type="match status" value="2"/>
</dbReference>
<dbReference type="InterPro" id="IPR011989">
    <property type="entry name" value="ARM-like"/>
</dbReference>
<gene>
    <name evidence="1" type="ORF">TRFO_26901</name>
</gene>